<dbReference type="EMBL" id="JBHPKH010000120">
    <property type="protein sequence ID" value="MFC1573305.1"/>
    <property type="molecule type" value="Genomic_DNA"/>
</dbReference>
<organism evidence="1 2">
    <name type="scientific">Eiseniibacteriota bacterium</name>
    <dbReference type="NCBI Taxonomy" id="2212470"/>
    <lineage>
        <taxon>Bacteria</taxon>
        <taxon>Candidatus Eiseniibacteriota</taxon>
    </lineage>
</organism>
<comment type="caution">
    <text evidence="1">The sequence shown here is derived from an EMBL/GenBank/DDBJ whole genome shotgun (WGS) entry which is preliminary data.</text>
</comment>
<dbReference type="Proteomes" id="UP001593833">
    <property type="component" value="Unassembled WGS sequence"/>
</dbReference>
<dbReference type="Gene3D" id="3.40.50.1220">
    <property type="entry name" value="TPP-binding domain"/>
    <property type="match status" value="1"/>
</dbReference>
<dbReference type="Pfam" id="PF13289">
    <property type="entry name" value="SIR2_2"/>
    <property type="match status" value="1"/>
</dbReference>
<reference evidence="1 2" key="1">
    <citation type="submission" date="2024-09" db="EMBL/GenBank/DDBJ databases">
        <authorList>
            <person name="D'Angelo T."/>
        </authorList>
    </citation>
    <scope>NUCLEOTIDE SEQUENCE [LARGE SCALE GENOMIC DNA]</scope>
    <source>
        <strain evidence="1">SAG AM-320-E07</strain>
    </source>
</reference>
<dbReference type="InterPro" id="IPR029035">
    <property type="entry name" value="DHS-like_NAD/FAD-binding_dom"/>
</dbReference>
<dbReference type="SUPFAM" id="SSF52467">
    <property type="entry name" value="DHS-like NAD/FAD-binding domain"/>
    <property type="match status" value="1"/>
</dbReference>
<name>A0ABV6YLU4_UNCEI</name>
<proteinExistence type="predicted"/>
<evidence type="ECO:0000313" key="1">
    <source>
        <dbReference type="EMBL" id="MFC1573305.1"/>
    </source>
</evidence>
<sequence>MSTSRQEAIATLRTACEHGNLTLYLGAGVSVDNGLPTWEQLVLAMYFSAISKQSLGGWRPFPNYLFAIAEWHLENSREPLEITARKLRNLYGEEGQASFRDSLRSTLYGGFLDPNGDISGAPSPDQLLSASPTLAAVTALCSQTRASQRAVKSVITYNYDNLLELALGSYPHQSVFGEGAVKPEIMPVYHVHGFVPMTGQGSLPDDIVFTEDQYHRAARDPYSWSNLVQIRSMAGSIGLMIGLSLTDRNMRRLLDAVSKAPLESQQFILLQRPKGEPPPDEDLDQIHQKAIKYLDRFKRSGIKSAEMQTDAVMTAGPGIKADYPTLRRSRPGTKGPLYQEEIAGIIEQVERLDAEQQTAVLTQLGVTPIWYDEHDEVGPLLDEIRT</sequence>
<keyword evidence="2" id="KW-1185">Reference proteome</keyword>
<accession>A0ABV6YLU4</accession>
<evidence type="ECO:0000313" key="2">
    <source>
        <dbReference type="Proteomes" id="UP001593833"/>
    </source>
</evidence>
<protein>
    <submittedName>
        <fullName evidence="1">SIR2 family protein</fullName>
    </submittedName>
</protein>
<gene>
    <name evidence="1" type="ORF">ACFL6M_06870</name>
</gene>